<accession>A0ABW8JVB0</accession>
<dbReference type="SUPFAM" id="SSF54523">
    <property type="entry name" value="Pili subunits"/>
    <property type="match status" value="1"/>
</dbReference>
<evidence type="ECO:0000313" key="3">
    <source>
        <dbReference type="Proteomes" id="UP001620460"/>
    </source>
</evidence>
<dbReference type="Proteomes" id="UP001620460">
    <property type="component" value="Unassembled WGS sequence"/>
</dbReference>
<comment type="similarity">
    <text evidence="1">Belongs to the N-Me-Phe pilin family.</text>
</comment>
<evidence type="ECO:0000313" key="2">
    <source>
        <dbReference type="EMBL" id="MFK2903727.1"/>
    </source>
</evidence>
<evidence type="ECO:0000256" key="1">
    <source>
        <dbReference type="ARBA" id="ARBA00005233"/>
    </source>
</evidence>
<keyword evidence="3" id="KW-1185">Reference proteome</keyword>
<gene>
    <name evidence="2" type="ORF">ISP17_07115</name>
</gene>
<name>A0ABW8JVB0_9GAMM</name>
<comment type="caution">
    <text evidence="2">The sequence shown here is derived from an EMBL/GenBank/DDBJ whole genome shotgun (WGS) entry which is preliminary data.</text>
</comment>
<sequence length="135" mass="14224">MTAVAVVAIMAAIAIPAYQDYVIRAQVAEGLTLADTAKTAVAEYRAQRGRWPAGNAAAGLPLPAALHGKYVDSVSVGEQGTITVHFGSEPPSKADTRIAGKTLQLTPELDNQAIRWSCRSDEIPAKNLPASCRQP</sequence>
<proteinExistence type="inferred from homology"/>
<dbReference type="Pfam" id="PF00114">
    <property type="entry name" value="Pilin"/>
    <property type="match status" value="1"/>
</dbReference>
<dbReference type="InterPro" id="IPR045584">
    <property type="entry name" value="Pilin-like"/>
</dbReference>
<dbReference type="EMBL" id="JADIKM010000002">
    <property type="protein sequence ID" value="MFK2903727.1"/>
    <property type="molecule type" value="Genomic_DNA"/>
</dbReference>
<reference evidence="2 3" key="1">
    <citation type="submission" date="2020-10" db="EMBL/GenBank/DDBJ databases">
        <title>Phylogeny of dyella-like bacteria.</title>
        <authorList>
            <person name="Fu J."/>
        </authorList>
    </citation>
    <scope>NUCLEOTIDE SEQUENCE [LARGE SCALE GENOMIC DNA]</scope>
    <source>
        <strain evidence="2 3">Gsoil3046</strain>
    </source>
</reference>
<protein>
    <submittedName>
        <fullName evidence="2">Pilin</fullName>
    </submittedName>
</protein>
<dbReference type="Gene3D" id="3.30.700.10">
    <property type="entry name" value="Glycoprotein, Type 4 Pilin"/>
    <property type="match status" value="1"/>
</dbReference>
<dbReference type="InterPro" id="IPR001082">
    <property type="entry name" value="Pilin"/>
</dbReference>
<organism evidence="2 3">
    <name type="scientific">Dyella ginsengisoli</name>
    <dbReference type="NCBI Taxonomy" id="363848"/>
    <lineage>
        <taxon>Bacteria</taxon>
        <taxon>Pseudomonadati</taxon>
        <taxon>Pseudomonadota</taxon>
        <taxon>Gammaproteobacteria</taxon>
        <taxon>Lysobacterales</taxon>
        <taxon>Rhodanobacteraceae</taxon>
        <taxon>Dyella</taxon>
    </lineage>
</organism>